<dbReference type="PANTHER" id="PTHR43289">
    <property type="entry name" value="MITOGEN-ACTIVATED PROTEIN KINASE KINASE KINASE 20-RELATED"/>
    <property type="match status" value="1"/>
</dbReference>
<dbReference type="PROSITE" id="PS00109">
    <property type="entry name" value="PROTEIN_KINASE_TYR"/>
    <property type="match status" value="1"/>
</dbReference>
<keyword evidence="1" id="KW-0808">Transferase</keyword>
<dbReference type="InterPro" id="IPR000719">
    <property type="entry name" value="Prot_kinase_dom"/>
</dbReference>
<gene>
    <name evidence="8" type="ORF">LZC94_31995</name>
</gene>
<feature type="compositionally biased region" description="Low complexity" evidence="6">
    <location>
        <begin position="432"/>
        <end position="463"/>
    </location>
</feature>
<dbReference type="GO" id="GO:0004674">
    <property type="term" value="F:protein serine/threonine kinase activity"/>
    <property type="evidence" value="ECO:0007669"/>
    <property type="project" value="UniProtKB-KW"/>
</dbReference>
<dbReference type="PROSITE" id="PS50011">
    <property type="entry name" value="PROTEIN_KINASE_DOM"/>
    <property type="match status" value="1"/>
</dbReference>
<feature type="compositionally biased region" description="Gly residues" evidence="6">
    <location>
        <begin position="329"/>
        <end position="340"/>
    </location>
</feature>
<evidence type="ECO:0000313" key="9">
    <source>
        <dbReference type="Proteomes" id="UP001370348"/>
    </source>
</evidence>
<protein>
    <submittedName>
        <fullName evidence="8">Serine/threonine protein kinase</fullName>
    </submittedName>
</protein>
<feature type="compositionally biased region" description="Low complexity" evidence="6">
    <location>
        <begin position="341"/>
        <end position="352"/>
    </location>
</feature>
<dbReference type="SUPFAM" id="SSF56112">
    <property type="entry name" value="Protein kinase-like (PK-like)"/>
    <property type="match status" value="1"/>
</dbReference>
<dbReference type="CDD" id="cd14014">
    <property type="entry name" value="STKc_PknB_like"/>
    <property type="match status" value="1"/>
</dbReference>
<evidence type="ECO:0000256" key="4">
    <source>
        <dbReference type="ARBA" id="ARBA00022840"/>
    </source>
</evidence>
<feature type="binding site" evidence="5">
    <location>
        <position position="43"/>
    </location>
    <ligand>
        <name>ATP</name>
        <dbReference type="ChEBI" id="CHEBI:30616"/>
    </ligand>
</feature>
<keyword evidence="3 8" id="KW-0418">Kinase</keyword>
<evidence type="ECO:0000256" key="5">
    <source>
        <dbReference type="PROSITE-ProRule" id="PRU10141"/>
    </source>
</evidence>
<organism evidence="8 9">
    <name type="scientific">Pendulispora albinea</name>
    <dbReference type="NCBI Taxonomy" id="2741071"/>
    <lineage>
        <taxon>Bacteria</taxon>
        <taxon>Pseudomonadati</taxon>
        <taxon>Myxococcota</taxon>
        <taxon>Myxococcia</taxon>
        <taxon>Myxococcales</taxon>
        <taxon>Sorangiineae</taxon>
        <taxon>Pendulisporaceae</taxon>
        <taxon>Pendulispora</taxon>
    </lineage>
</organism>
<dbReference type="Gene3D" id="1.10.510.10">
    <property type="entry name" value="Transferase(Phosphotransferase) domain 1"/>
    <property type="match status" value="1"/>
</dbReference>
<evidence type="ECO:0000256" key="3">
    <source>
        <dbReference type="ARBA" id="ARBA00022777"/>
    </source>
</evidence>
<evidence type="ECO:0000256" key="1">
    <source>
        <dbReference type="ARBA" id="ARBA00022679"/>
    </source>
</evidence>
<dbReference type="Pfam" id="PF00069">
    <property type="entry name" value="Pkinase"/>
    <property type="match status" value="1"/>
</dbReference>
<dbReference type="EMBL" id="CP089984">
    <property type="protein sequence ID" value="WXB12458.1"/>
    <property type="molecule type" value="Genomic_DNA"/>
</dbReference>
<dbReference type="PANTHER" id="PTHR43289:SF6">
    <property type="entry name" value="SERINE_THREONINE-PROTEIN KINASE NEKL-3"/>
    <property type="match status" value="1"/>
</dbReference>
<name>A0ABZ2LNH8_9BACT</name>
<keyword evidence="4 5" id="KW-0067">ATP-binding</keyword>
<dbReference type="PROSITE" id="PS00107">
    <property type="entry name" value="PROTEIN_KINASE_ATP"/>
    <property type="match status" value="1"/>
</dbReference>
<accession>A0ABZ2LNH8</accession>
<dbReference type="Proteomes" id="UP001370348">
    <property type="component" value="Chromosome"/>
</dbReference>
<sequence length="513" mass="53638">MRVTRPRVVGRYALYDALGVGGMGSVHFGVVRDGEEPRPVAAKQLHAEYARDPASVTMLLDEMRLTRMAQHPNVVPVLDFAYDGEQMVLVMEYVHGESLRHLLATARRRGLVVPLRIAAAVLLDVLRALHAAHHARDEAGNALDLVHRDVTPENILVGANGITRLGDFGVAKASGRLHATQSGGLKGKLAYLAPEQLGGHVTARADLYAAALVFWEALAGVRAFRGQDEVELISQALNPKIPPPSAIAQGIPPALDGVMLRALSVAPEDRHENAEAFASALAEAVGTEGVASAAEVGAWTHELAGDKLDERAARLTEIVEMERARLRDGTGGTGGTGGAAVAGSGPASGVPSLSPQSLQLAHVSPLPDASQSVPAAQKPPRFTPFVLLTVLTVACLALIGRELVAPVKARAEVQPELPAAPVLAPPAPSVPLAPASAPAPEAAAPRNNVAASAPSRDVAAAAPLKAPEPQPDNHPSRATKTKRAPAVHRADGCDPPFVVDAMGIRVYKEECFR</sequence>
<feature type="compositionally biased region" description="Basic residues" evidence="6">
    <location>
        <begin position="477"/>
        <end position="486"/>
    </location>
</feature>
<keyword evidence="8" id="KW-0723">Serine/threonine-protein kinase</keyword>
<evidence type="ECO:0000256" key="6">
    <source>
        <dbReference type="SAM" id="MobiDB-lite"/>
    </source>
</evidence>
<keyword evidence="2 5" id="KW-0547">Nucleotide-binding</keyword>
<feature type="region of interest" description="Disordered" evidence="6">
    <location>
        <begin position="432"/>
        <end position="491"/>
    </location>
</feature>
<proteinExistence type="predicted"/>
<evidence type="ECO:0000256" key="2">
    <source>
        <dbReference type="ARBA" id="ARBA00022741"/>
    </source>
</evidence>
<dbReference type="InterPro" id="IPR008266">
    <property type="entry name" value="Tyr_kinase_AS"/>
</dbReference>
<feature type="region of interest" description="Disordered" evidence="6">
    <location>
        <begin position="325"/>
        <end position="354"/>
    </location>
</feature>
<dbReference type="InterPro" id="IPR017441">
    <property type="entry name" value="Protein_kinase_ATP_BS"/>
</dbReference>
<feature type="domain" description="Protein kinase" evidence="7">
    <location>
        <begin position="12"/>
        <end position="282"/>
    </location>
</feature>
<evidence type="ECO:0000313" key="8">
    <source>
        <dbReference type="EMBL" id="WXB12458.1"/>
    </source>
</evidence>
<dbReference type="Gene3D" id="3.30.200.20">
    <property type="entry name" value="Phosphorylase Kinase, domain 1"/>
    <property type="match status" value="1"/>
</dbReference>
<keyword evidence="9" id="KW-1185">Reference proteome</keyword>
<evidence type="ECO:0000259" key="7">
    <source>
        <dbReference type="PROSITE" id="PS50011"/>
    </source>
</evidence>
<reference evidence="8 9" key="1">
    <citation type="submission" date="2021-12" db="EMBL/GenBank/DDBJ databases">
        <title>Discovery of the Pendulisporaceae a myxobacterial family with distinct sporulation behavior and unique specialized metabolism.</title>
        <authorList>
            <person name="Garcia R."/>
            <person name="Popoff A."/>
            <person name="Bader C.D."/>
            <person name="Loehr J."/>
            <person name="Walesch S."/>
            <person name="Walt C."/>
            <person name="Boldt J."/>
            <person name="Bunk B."/>
            <person name="Haeckl F.J.F.P.J."/>
            <person name="Gunesch A.P."/>
            <person name="Birkelbach J."/>
            <person name="Nuebel U."/>
            <person name="Pietschmann T."/>
            <person name="Bach T."/>
            <person name="Mueller R."/>
        </authorList>
    </citation>
    <scope>NUCLEOTIDE SEQUENCE [LARGE SCALE GENOMIC DNA]</scope>
    <source>
        <strain evidence="8 9">MSr11954</strain>
    </source>
</reference>
<dbReference type="RefSeq" id="WP_394822080.1">
    <property type="nucleotide sequence ID" value="NZ_CP089984.1"/>
</dbReference>
<dbReference type="InterPro" id="IPR011009">
    <property type="entry name" value="Kinase-like_dom_sf"/>
</dbReference>